<dbReference type="InterPro" id="IPR016181">
    <property type="entry name" value="Acyl_CoA_acyltransferase"/>
</dbReference>
<keyword evidence="3" id="KW-1185">Reference proteome</keyword>
<sequence length="96" mass="10318">MELTIQHQESDSQGAFFLSNAAGARLAEMTYSRTNASLIIIDHTEVDASLAGQGVGRHLLDQLVAWARSSGTKVIALCPFANAQFAKDASIRDVLK</sequence>
<protein>
    <submittedName>
        <fullName evidence="2">GNAT family acetyltransferase</fullName>
    </submittedName>
</protein>
<dbReference type="RefSeq" id="WP_310315977.1">
    <property type="nucleotide sequence ID" value="NZ_JAVDWU010000004.1"/>
</dbReference>
<name>A0ABU1WN43_9BURK</name>
<dbReference type="CDD" id="cd04301">
    <property type="entry name" value="NAT_SF"/>
    <property type="match status" value="1"/>
</dbReference>
<dbReference type="EMBL" id="JAVDWU010000004">
    <property type="protein sequence ID" value="MDR7150472.1"/>
    <property type="molecule type" value="Genomic_DNA"/>
</dbReference>
<dbReference type="PANTHER" id="PTHR31435:SF10">
    <property type="entry name" value="BSR4717 PROTEIN"/>
    <property type="match status" value="1"/>
</dbReference>
<dbReference type="PANTHER" id="PTHR31435">
    <property type="entry name" value="PROTEIN NATD1"/>
    <property type="match status" value="1"/>
</dbReference>
<evidence type="ECO:0000313" key="2">
    <source>
        <dbReference type="EMBL" id="MDR7150472.1"/>
    </source>
</evidence>
<proteinExistence type="predicted"/>
<organism evidence="2 3">
    <name type="scientific">Hydrogenophaga palleronii</name>
    <dbReference type="NCBI Taxonomy" id="65655"/>
    <lineage>
        <taxon>Bacteria</taxon>
        <taxon>Pseudomonadati</taxon>
        <taxon>Pseudomonadota</taxon>
        <taxon>Betaproteobacteria</taxon>
        <taxon>Burkholderiales</taxon>
        <taxon>Comamonadaceae</taxon>
        <taxon>Hydrogenophaga</taxon>
    </lineage>
</organism>
<dbReference type="Proteomes" id="UP001265700">
    <property type="component" value="Unassembled WGS sequence"/>
</dbReference>
<gene>
    <name evidence="2" type="ORF">J2W49_002430</name>
</gene>
<feature type="domain" description="N-acetyltransferase" evidence="1">
    <location>
        <begin position="8"/>
        <end position="96"/>
    </location>
</feature>
<dbReference type="InterPro" id="IPR031165">
    <property type="entry name" value="GNAT_YJDJ"/>
</dbReference>
<dbReference type="SUPFAM" id="SSF55729">
    <property type="entry name" value="Acyl-CoA N-acyltransferases (Nat)"/>
    <property type="match status" value="1"/>
</dbReference>
<evidence type="ECO:0000313" key="3">
    <source>
        <dbReference type="Proteomes" id="UP001265700"/>
    </source>
</evidence>
<dbReference type="InterPro" id="IPR045057">
    <property type="entry name" value="Gcn5-rel_NAT"/>
</dbReference>
<dbReference type="Gene3D" id="3.40.630.30">
    <property type="match status" value="1"/>
</dbReference>
<dbReference type="PROSITE" id="PS51729">
    <property type="entry name" value="GNAT_YJDJ"/>
    <property type="match status" value="1"/>
</dbReference>
<accession>A0ABU1WN43</accession>
<dbReference type="Pfam" id="PF14542">
    <property type="entry name" value="Acetyltransf_CG"/>
    <property type="match status" value="1"/>
</dbReference>
<reference evidence="2 3" key="1">
    <citation type="submission" date="2023-07" db="EMBL/GenBank/DDBJ databases">
        <title>Sorghum-associated microbial communities from plants grown in Nebraska, USA.</title>
        <authorList>
            <person name="Schachtman D."/>
        </authorList>
    </citation>
    <scope>NUCLEOTIDE SEQUENCE [LARGE SCALE GENOMIC DNA]</scope>
    <source>
        <strain evidence="2 3">4249</strain>
    </source>
</reference>
<comment type="caution">
    <text evidence="2">The sequence shown here is derived from an EMBL/GenBank/DDBJ whole genome shotgun (WGS) entry which is preliminary data.</text>
</comment>
<evidence type="ECO:0000259" key="1">
    <source>
        <dbReference type="PROSITE" id="PS51729"/>
    </source>
</evidence>